<dbReference type="GO" id="GO:0008422">
    <property type="term" value="F:beta-glucosidase activity"/>
    <property type="evidence" value="ECO:0007669"/>
    <property type="project" value="TreeGrafter"/>
</dbReference>
<dbReference type="InterPro" id="IPR033132">
    <property type="entry name" value="GH_1_N_CS"/>
</dbReference>
<dbReference type="Pfam" id="PF00232">
    <property type="entry name" value="Glyco_hydro_1"/>
    <property type="match status" value="1"/>
</dbReference>
<evidence type="ECO:0000256" key="1">
    <source>
        <dbReference type="ARBA" id="ARBA00010838"/>
    </source>
</evidence>
<dbReference type="PANTHER" id="PTHR10353:SF36">
    <property type="entry name" value="LP05116P"/>
    <property type="match status" value="1"/>
</dbReference>
<name>A0A9N9XMB7_PHYSR</name>
<evidence type="ECO:0008006" key="10">
    <source>
        <dbReference type="Google" id="ProtNLM"/>
    </source>
</evidence>
<accession>A0A9N9XMB7</accession>
<keyword evidence="4" id="KW-0325">Glycoprotein</keyword>
<evidence type="ECO:0000256" key="7">
    <source>
        <dbReference type="SAM" id="SignalP"/>
    </source>
</evidence>
<comment type="similarity">
    <text evidence="1 6">Belongs to the glycosyl hydrolase 1 family.</text>
</comment>
<dbReference type="SUPFAM" id="SSF51445">
    <property type="entry name" value="(Trans)glycosidases"/>
    <property type="match status" value="1"/>
</dbReference>
<dbReference type="InterPro" id="IPR017853">
    <property type="entry name" value="GH"/>
</dbReference>
<comment type="subunit">
    <text evidence="2">Homodimer.</text>
</comment>
<dbReference type="PRINTS" id="PR00131">
    <property type="entry name" value="GLHYDRLASE1"/>
</dbReference>
<evidence type="ECO:0000313" key="8">
    <source>
        <dbReference type="EMBL" id="CAG9857451.1"/>
    </source>
</evidence>
<proteinExistence type="inferred from homology"/>
<dbReference type="OrthoDB" id="65569at2759"/>
<keyword evidence="3" id="KW-0378">Hydrolase</keyword>
<evidence type="ECO:0000256" key="5">
    <source>
        <dbReference type="ARBA" id="ARBA00023295"/>
    </source>
</evidence>
<gene>
    <name evidence="8" type="ORF">PHYEVI_LOCUS3856</name>
</gene>
<dbReference type="FunFam" id="3.20.20.80:FF:000013">
    <property type="entry name" value="lactase-phlorizin hydrolase"/>
    <property type="match status" value="1"/>
</dbReference>
<keyword evidence="7" id="KW-0732">Signal</keyword>
<dbReference type="PROSITE" id="PS00653">
    <property type="entry name" value="GLYCOSYL_HYDROL_F1_2"/>
    <property type="match status" value="1"/>
</dbReference>
<protein>
    <recommendedName>
        <fullName evidence="10">Glycoside hydrolase family 1</fullName>
    </recommendedName>
</protein>
<dbReference type="Proteomes" id="UP001153712">
    <property type="component" value="Chromosome 14"/>
</dbReference>
<evidence type="ECO:0000256" key="2">
    <source>
        <dbReference type="ARBA" id="ARBA00011738"/>
    </source>
</evidence>
<dbReference type="PANTHER" id="PTHR10353">
    <property type="entry name" value="GLYCOSYL HYDROLASE"/>
    <property type="match status" value="1"/>
</dbReference>
<dbReference type="AlphaFoldDB" id="A0A9N9XMB7"/>
<sequence>MFAWVVPLIATGLLTTTATGDKINNTPFPKDFLFGTSTAAYQIEGAWNTHGKGEINWDRFISANPALIPDNATAKVACDSYHRYLEDVEQLKQSGSQFYRMSIAWSRILPHGFTNKINEEGVQYYKRLFAELNRNNIVPFVTIYHFDTPQAIEDLGGWTNSDIVTWYGDYARLLFRLFGDDVKYWMTVNEPKQSCHFGYGTGFFAPGTKSPGVGEYECVKNIIMAHATAWRIYDEEFRSTQNGQVGVVIDTVWYEPDNVTEVSSVLASEFMMHFTYGLYANPIVFGDFPDVVKERVARRSAAQGFPRSRLPVFTEEEQRLVKGTFDFLGLNYYSTLMIRRDPNADPHGKGYDGDNEVFTYFDDSWPMPAKKNMRVVPWGMRKCLKWIQRVYGNPPVYITENGYPGNRTLDDVERIDFIQSHLSSVKDAMDIDGANVKGYSYWSIMDNFEWRFGYSVTFGLFDVDFETQNRTARKSLEYYRKVISTRCLVEKCQDSVGDNSL</sequence>
<evidence type="ECO:0000313" key="9">
    <source>
        <dbReference type="Proteomes" id="UP001153712"/>
    </source>
</evidence>
<organism evidence="8 9">
    <name type="scientific">Phyllotreta striolata</name>
    <name type="common">Striped flea beetle</name>
    <name type="synonym">Crioceris striolata</name>
    <dbReference type="NCBI Taxonomy" id="444603"/>
    <lineage>
        <taxon>Eukaryota</taxon>
        <taxon>Metazoa</taxon>
        <taxon>Ecdysozoa</taxon>
        <taxon>Arthropoda</taxon>
        <taxon>Hexapoda</taxon>
        <taxon>Insecta</taxon>
        <taxon>Pterygota</taxon>
        <taxon>Neoptera</taxon>
        <taxon>Endopterygota</taxon>
        <taxon>Coleoptera</taxon>
        <taxon>Polyphaga</taxon>
        <taxon>Cucujiformia</taxon>
        <taxon>Chrysomeloidea</taxon>
        <taxon>Chrysomelidae</taxon>
        <taxon>Galerucinae</taxon>
        <taxon>Alticini</taxon>
        <taxon>Phyllotreta</taxon>
    </lineage>
</organism>
<keyword evidence="5" id="KW-0326">Glycosidase</keyword>
<dbReference type="InterPro" id="IPR001360">
    <property type="entry name" value="Glyco_hydro_1"/>
</dbReference>
<evidence type="ECO:0000256" key="6">
    <source>
        <dbReference type="RuleBase" id="RU003690"/>
    </source>
</evidence>
<feature type="signal peptide" evidence="7">
    <location>
        <begin position="1"/>
        <end position="20"/>
    </location>
</feature>
<keyword evidence="9" id="KW-1185">Reference proteome</keyword>
<dbReference type="GO" id="GO:0005975">
    <property type="term" value="P:carbohydrate metabolic process"/>
    <property type="evidence" value="ECO:0007669"/>
    <property type="project" value="InterPro"/>
</dbReference>
<reference evidence="8" key="1">
    <citation type="submission" date="2022-01" db="EMBL/GenBank/DDBJ databases">
        <authorList>
            <person name="King R."/>
        </authorList>
    </citation>
    <scope>NUCLEOTIDE SEQUENCE</scope>
</reference>
<evidence type="ECO:0000256" key="3">
    <source>
        <dbReference type="ARBA" id="ARBA00022801"/>
    </source>
</evidence>
<dbReference type="EMBL" id="OU900107">
    <property type="protein sequence ID" value="CAG9857451.1"/>
    <property type="molecule type" value="Genomic_DNA"/>
</dbReference>
<feature type="chain" id="PRO_5040470337" description="Glycoside hydrolase family 1" evidence="7">
    <location>
        <begin position="21"/>
        <end position="501"/>
    </location>
</feature>
<dbReference type="Gene3D" id="3.20.20.80">
    <property type="entry name" value="Glycosidases"/>
    <property type="match status" value="1"/>
</dbReference>
<evidence type="ECO:0000256" key="4">
    <source>
        <dbReference type="ARBA" id="ARBA00023180"/>
    </source>
</evidence>